<dbReference type="Gene3D" id="1.10.510.10">
    <property type="entry name" value="Transferase(Phosphotransferase) domain 1"/>
    <property type="match status" value="1"/>
</dbReference>
<evidence type="ECO:0000313" key="10">
    <source>
        <dbReference type="Proteomes" id="UP000467124"/>
    </source>
</evidence>
<dbReference type="SMART" id="SM00220">
    <property type="entry name" value="S_TKc"/>
    <property type="match status" value="1"/>
</dbReference>
<evidence type="ECO:0000256" key="5">
    <source>
        <dbReference type="PROSITE-ProRule" id="PRU10141"/>
    </source>
</evidence>
<evidence type="ECO:0000256" key="6">
    <source>
        <dbReference type="SAM" id="MobiDB-lite"/>
    </source>
</evidence>
<dbReference type="GO" id="GO:0005524">
    <property type="term" value="F:ATP binding"/>
    <property type="evidence" value="ECO:0007669"/>
    <property type="project" value="UniProtKB-UniRule"/>
</dbReference>
<dbReference type="InterPro" id="IPR000719">
    <property type="entry name" value="Prot_kinase_dom"/>
</dbReference>
<keyword evidence="2 5" id="KW-0547">Nucleotide-binding</keyword>
<dbReference type="SUPFAM" id="SSF56112">
    <property type="entry name" value="Protein kinase-like (PK-like)"/>
    <property type="match status" value="1"/>
</dbReference>
<reference evidence="9 10" key="1">
    <citation type="journal article" date="2019" name="Nat. Commun.">
        <title>The antimicrobial potential of Streptomyces from insect microbiomes.</title>
        <authorList>
            <person name="Chevrette M.G."/>
            <person name="Carlson C.M."/>
            <person name="Ortega H.E."/>
            <person name="Thomas C."/>
            <person name="Ananiev G.E."/>
            <person name="Barns K.J."/>
            <person name="Book A.J."/>
            <person name="Cagnazzo J."/>
            <person name="Carlos C."/>
            <person name="Flanigan W."/>
            <person name="Grubbs K.J."/>
            <person name="Horn H.A."/>
            <person name="Hoffmann F.M."/>
            <person name="Klassen J.L."/>
            <person name="Knack J.J."/>
            <person name="Lewin G.R."/>
            <person name="McDonald B.R."/>
            <person name="Muller L."/>
            <person name="Melo W.G.P."/>
            <person name="Pinto-Tomas A.A."/>
            <person name="Schmitz A."/>
            <person name="Wendt-Pienkowski E."/>
            <person name="Wildman S."/>
            <person name="Zhao M."/>
            <person name="Zhang F."/>
            <person name="Bugni T.S."/>
            <person name="Andes D.R."/>
            <person name="Pupo M.T."/>
            <person name="Currie C.R."/>
        </authorList>
    </citation>
    <scope>NUCLEOTIDE SEQUENCE [LARGE SCALE GENOMIC DNA]</scope>
    <source>
        <strain evidence="9 10">SID5840</strain>
    </source>
</reference>
<dbReference type="PROSITE" id="PS00108">
    <property type="entry name" value="PROTEIN_KINASE_ST"/>
    <property type="match status" value="1"/>
</dbReference>
<feature type="transmembrane region" description="Helical" evidence="7">
    <location>
        <begin position="686"/>
        <end position="709"/>
    </location>
</feature>
<dbReference type="RefSeq" id="WP_161110072.1">
    <property type="nucleotide sequence ID" value="NZ_WWHY01000001.1"/>
</dbReference>
<feature type="binding site" evidence="5">
    <location>
        <position position="45"/>
    </location>
    <ligand>
        <name>ATP</name>
        <dbReference type="ChEBI" id="CHEBI:30616"/>
    </ligand>
</feature>
<keyword evidence="7" id="KW-1133">Transmembrane helix</keyword>
<dbReference type="AlphaFoldDB" id="A0A7K2ILV9"/>
<dbReference type="InterPro" id="IPR011009">
    <property type="entry name" value="Kinase-like_dom_sf"/>
</dbReference>
<sequence length="748" mass="80250">MDDPQNQDTRERVVGGYRLLRSLGRGGFGEVFLGEREDGTRAAVKLLHASWAGDEGMRRRFTAEVEQARRVSGFCVAAILDADPEAEQPWIATEFIDGPTLQASVEADGPRTGVELQRLAVSSATALAAIHAAGVLHRDLKPDNIMLAPDGPRVIDFGIARAVEATSVTASGVVGTIGYMAPEQLEGARLTEAVDVFSWAAVMVFAATGREAFPGPTQASRIARILSGGPDLDGLEGPFAEILRDCLDKDPEARPDAATLMGRLIAGPLVDGGHRNPTRGPEGNDATTVTPSPDAFTRVGVDPTRVAPPSNADAAPVDPTRVARVDPTRVAGADVPAAHAAPPRSLSQAPPPSGPPLLPERAPDTAEPYRSAPRSHTPVPARGGTLPPYHFAGARFHDPGSLAEAMREDWGAAVQIFNNPAERAVLGAWIMDDLRDTTVDRALFRRDVRDANLAVASFIAQSRPDLPPTFRGRDASMEGLRALFADPRPLLTGAPLANEMALLARPELLRILDAHTGPEAGAHRRLAEDLDRAERVGTALYEELSRELEGWRSTHSTVNPALVMAFLLHPELIVQPADGGDGGVAEWIDILWRRVIAADLPDSAGYAAAVHGAMSTVQALARQRRYWEERHSQVSGTHEALEEKVLFQQRMQRAARWCKYAIVALPIGFVLKLADGGGFGEFLFGLGLLALVASLSINVTNAIMCGNAARRAQRVMELHNSRQQLPQLDSGVGRIRADLERARRITSG</sequence>
<dbReference type="PROSITE" id="PS50011">
    <property type="entry name" value="PROTEIN_KINASE_DOM"/>
    <property type="match status" value="1"/>
</dbReference>
<evidence type="ECO:0000256" key="3">
    <source>
        <dbReference type="ARBA" id="ARBA00022777"/>
    </source>
</evidence>
<dbReference type="CDD" id="cd14014">
    <property type="entry name" value="STKc_PknB_like"/>
    <property type="match status" value="1"/>
</dbReference>
<evidence type="ECO:0000256" key="4">
    <source>
        <dbReference type="ARBA" id="ARBA00022840"/>
    </source>
</evidence>
<keyword evidence="1" id="KW-0808">Transferase</keyword>
<keyword evidence="4 5" id="KW-0067">ATP-binding</keyword>
<evidence type="ECO:0000313" key="9">
    <source>
        <dbReference type="EMBL" id="MYR30962.1"/>
    </source>
</evidence>
<evidence type="ECO:0000256" key="2">
    <source>
        <dbReference type="ARBA" id="ARBA00022741"/>
    </source>
</evidence>
<organism evidence="9 10">
    <name type="scientific">Nocardiopsis alba</name>
    <dbReference type="NCBI Taxonomy" id="53437"/>
    <lineage>
        <taxon>Bacteria</taxon>
        <taxon>Bacillati</taxon>
        <taxon>Actinomycetota</taxon>
        <taxon>Actinomycetes</taxon>
        <taxon>Streptosporangiales</taxon>
        <taxon>Nocardiopsidaceae</taxon>
        <taxon>Nocardiopsis</taxon>
    </lineage>
</organism>
<proteinExistence type="predicted"/>
<feature type="domain" description="Protein kinase" evidence="8">
    <location>
        <begin position="17"/>
        <end position="270"/>
    </location>
</feature>
<evidence type="ECO:0000256" key="1">
    <source>
        <dbReference type="ARBA" id="ARBA00022679"/>
    </source>
</evidence>
<dbReference type="PANTHER" id="PTHR43289:SF34">
    <property type="entry name" value="SERINE_THREONINE-PROTEIN KINASE YBDM-RELATED"/>
    <property type="match status" value="1"/>
</dbReference>
<feature type="region of interest" description="Disordered" evidence="6">
    <location>
        <begin position="268"/>
        <end position="322"/>
    </location>
</feature>
<dbReference type="GO" id="GO:0004674">
    <property type="term" value="F:protein serine/threonine kinase activity"/>
    <property type="evidence" value="ECO:0007669"/>
    <property type="project" value="TreeGrafter"/>
</dbReference>
<keyword evidence="7" id="KW-0472">Membrane</keyword>
<dbReference type="PANTHER" id="PTHR43289">
    <property type="entry name" value="MITOGEN-ACTIVATED PROTEIN KINASE KINASE KINASE 20-RELATED"/>
    <property type="match status" value="1"/>
</dbReference>
<protein>
    <submittedName>
        <fullName evidence="9">Protein kinase</fullName>
    </submittedName>
</protein>
<feature type="compositionally biased region" description="Low complexity" evidence="6">
    <location>
        <begin position="336"/>
        <end position="348"/>
    </location>
</feature>
<evidence type="ECO:0000259" key="8">
    <source>
        <dbReference type="PROSITE" id="PS50011"/>
    </source>
</evidence>
<accession>A0A7K2ILV9</accession>
<comment type="caution">
    <text evidence="9">The sequence shown here is derived from an EMBL/GenBank/DDBJ whole genome shotgun (WGS) entry which is preliminary data.</text>
</comment>
<dbReference type="EMBL" id="WWHY01000001">
    <property type="protein sequence ID" value="MYR30962.1"/>
    <property type="molecule type" value="Genomic_DNA"/>
</dbReference>
<dbReference type="Gene3D" id="3.30.200.20">
    <property type="entry name" value="Phosphorylase Kinase, domain 1"/>
    <property type="match status" value="1"/>
</dbReference>
<keyword evidence="7" id="KW-0812">Transmembrane</keyword>
<dbReference type="Proteomes" id="UP000467124">
    <property type="component" value="Unassembled WGS sequence"/>
</dbReference>
<dbReference type="Pfam" id="PF00069">
    <property type="entry name" value="Pkinase"/>
    <property type="match status" value="1"/>
</dbReference>
<feature type="region of interest" description="Disordered" evidence="6">
    <location>
        <begin position="336"/>
        <end position="383"/>
    </location>
</feature>
<dbReference type="InterPro" id="IPR017441">
    <property type="entry name" value="Protein_kinase_ATP_BS"/>
</dbReference>
<gene>
    <name evidence="9" type="ORF">GTW20_01420</name>
</gene>
<name>A0A7K2ILV9_9ACTN</name>
<evidence type="ECO:0000256" key="7">
    <source>
        <dbReference type="SAM" id="Phobius"/>
    </source>
</evidence>
<dbReference type="InterPro" id="IPR008271">
    <property type="entry name" value="Ser/Thr_kinase_AS"/>
</dbReference>
<keyword evidence="3 9" id="KW-0418">Kinase</keyword>
<dbReference type="PROSITE" id="PS00107">
    <property type="entry name" value="PROTEIN_KINASE_ATP"/>
    <property type="match status" value="1"/>
</dbReference>
<feature type="compositionally biased region" description="Pro residues" evidence="6">
    <location>
        <begin position="349"/>
        <end position="358"/>
    </location>
</feature>